<reference evidence="1" key="2">
    <citation type="journal article" date="2010" name="Science">
        <title>The genome of the Western clawed frog Xenopus tropicalis.</title>
        <authorList>
            <person name="Hellsten U."/>
            <person name="Harland R.M."/>
            <person name="Gilchrist M.J."/>
            <person name="Hendrix D."/>
            <person name="Jurka J."/>
            <person name="Kapitonov V."/>
            <person name="Ovcharenko I."/>
            <person name="Putnam N.H."/>
            <person name="Shu S."/>
            <person name="Taher L."/>
            <person name="Blitz I.L."/>
            <person name="Blumberg B."/>
            <person name="Dichmann D.S."/>
            <person name="Dubchak I."/>
            <person name="Amaya E."/>
            <person name="Detter J.C."/>
            <person name="Fletcher R."/>
            <person name="Gerhard D.S."/>
            <person name="Goodstein D."/>
            <person name="Graves T."/>
            <person name="Grigoriev I.V."/>
            <person name="Grimwood J."/>
            <person name="Kawashima T."/>
            <person name="Lindquist E."/>
            <person name="Lucas S.M."/>
            <person name="Mead P.E."/>
            <person name="Mitros T."/>
            <person name="Ogino H."/>
            <person name="Ohta Y."/>
            <person name="Poliakov A.V."/>
            <person name="Pollet N."/>
            <person name="Robert J."/>
            <person name="Salamov A."/>
            <person name="Sater A.K."/>
            <person name="Schmutz J."/>
            <person name="Terry A."/>
            <person name="Vize P.D."/>
            <person name="Warren W.C."/>
            <person name="Wells D."/>
            <person name="Wills A."/>
            <person name="Wilson R.K."/>
            <person name="Zimmerman L.B."/>
            <person name="Zorn A.M."/>
            <person name="Grainger R."/>
            <person name="Grammer T."/>
            <person name="Khokha M.K."/>
            <person name="Richardson P.M."/>
            <person name="Rokhsar D.S."/>
        </authorList>
    </citation>
    <scope>NUCLEOTIDE SEQUENCE [LARGE SCALE GENOMIC DNA]</scope>
    <source>
        <strain evidence="1">Nigerian</strain>
    </source>
</reference>
<evidence type="ECO:0000313" key="1">
    <source>
        <dbReference type="EMBL" id="OCA14240.1"/>
    </source>
</evidence>
<protein>
    <submittedName>
        <fullName evidence="1">Uncharacterized protein</fullName>
    </submittedName>
</protein>
<feature type="non-terminal residue" evidence="1">
    <location>
        <position position="1"/>
    </location>
</feature>
<reference evidence="1" key="1">
    <citation type="submission" date="2009-11" db="EMBL/GenBank/DDBJ databases">
        <authorList>
            <consortium name="US DOE Joint Genome Institute (JGI-PGF)"/>
            <person name="Ottilar R."/>
            <person name="Schmutz J."/>
            <person name="Salamov A."/>
            <person name="Cheng J.F."/>
            <person name="Lucas S."/>
            <person name="Pitluck S."/>
            <person name="Gundlach H."/>
            <person name="Guo Y."/>
            <person name="Haberer G."/>
            <person name="Nasrallah J."/>
            <person name="Mayer K.F.X."/>
            <person name="van de Peer Y."/>
            <person name="Weigel D."/>
            <person name="Grigoriev I.V."/>
        </authorList>
    </citation>
    <scope>NUCLEOTIDE SEQUENCE</scope>
    <source>
        <strain evidence="1">Nigerian</strain>
    </source>
</reference>
<dbReference type="EMBL" id="KV462017">
    <property type="protein sequence ID" value="OCA14240.1"/>
    <property type="molecule type" value="Genomic_DNA"/>
</dbReference>
<accession>A0A1B8XUA4</accession>
<reference evidence="1" key="3">
    <citation type="submission" date="2016-05" db="EMBL/GenBank/DDBJ databases">
        <title>WGS assembly of Xenopus tropicalis.</title>
        <authorList>
            <person name="Sessions A."/>
            <person name="Jenkins J."/>
            <person name="Mitros T."/>
            <person name="Lyons J.T."/>
            <person name="Dichmann D.S."/>
            <person name="Robert J."/>
            <person name="Harland R.M."/>
            <person name="Rokhsar D.S."/>
        </authorList>
    </citation>
    <scope>NUCLEOTIDE SEQUENCE</scope>
    <source>
        <strain evidence="1">Nigerian</strain>
    </source>
</reference>
<organism evidence="1">
    <name type="scientific">Xenopus tropicalis</name>
    <name type="common">Western clawed frog</name>
    <name type="synonym">Silurana tropicalis</name>
    <dbReference type="NCBI Taxonomy" id="8364"/>
    <lineage>
        <taxon>Eukaryota</taxon>
        <taxon>Metazoa</taxon>
        <taxon>Chordata</taxon>
        <taxon>Craniata</taxon>
        <taxon>Vertebrata</taxon>
        <taxon>Euteleostomi</taxon>
        <taxon>Amphibia</taxon>
        <taxon>Batrachia</taxon>
        <taxon>Anura</taxon>
        <taxon>Pipoidea</taxon>
        <taxon>Pipidae</taxon>
        <taxon>Xenopodinae</taxon>
        <taxon>Xenopus</taxon>
        <taxon>Silurana</taxon>
    </lineage>
</organism>
<sequence length="277" mass="30915">DPAHIPSRCATEQDPAHIPSHCATEQEPAHIPSHCATEQDPAHIPSHCATERDPAHIPSHCATERDPAHIPSRCATEQDPAHIPLHCATEQDPAHIPSRCATERDPAHIPSHCATEQDPAHIPLHCATERDPAHIPSHCATEQDPAHIPTQRAHFIHHGSYVCMAGTAGPREPISHTMEATYVWPVPLGPESPFHTPWKLRMYGRYCRAQRAHFTHHGSYVCMAGTAGPREPISYTMEATYVWPVPPGPESPFHTPWKLRMYGRYRRAQRAHFIHHG</sequence>
<feature type="non-terminal residue" evidence="1">
    <location>
        <position position="277"/>
    </location>
</feature>
<proteinExistence type="predicted"/>
<gene>
    <name evidence="1" type="ORF">XENTR_v900274082mg</name>
</gene>
<dbReference type="AlphaFoldDB" id="A0A1B8XUA4"/>
<name>A0A1B8XUA4_XENTR</name>